<feature type="compositionally biased region" description="Polar residues" evidence="1">
    <location>
        <begin position="30"/>
        <end position="45"/>
    </location>
</feature>
<feature type="chain" id="PRO_5014544525" evidence="2">
    <location>
        <begin position="27"/>
        <end position="174"/>
    </location>
</feature>
<accession>A0A1Q2CI88</accession>
<evidence type="ECO:0000256" key="1">
    <source>
        <dbReference type="SAM" id="MobiDB-lite"/>
    </source>
</evidence>
<evidence type="ECO:0000313" key="4">
    <source>
        <dbReference type="Proteomes" id="UP000188324"/>
    </source>
</evidence>
<dbReference type="PROSITE" id="PS51257">
    <property type="entry name" value="PROKAR_LIPOPROTEIN"/>
    <property type="match status" value="1"/>
</dbReference>
<evidence type="ECO:0000256" key="2">
    <source>
        <dbReference type="SAM" id="SignalP"/>
    </source>
</evidence>
<sequence length="174" mass="17904">MKFRLAAAAVAALALVGLSACSPDDAQPDATATVSAPAEGTSQPTDPGAGDATEPGGVQTQDDGTITFEGDVQTETIMVGPQEIEVPKGIKLPEESLVSDAQPAYVMIIDEDPSAVITAVTESAEESGYEVFAQPNEYTWVFVGHGNAVLLSASPQVQILSWGPEAMAEVLAEA</sequence>
<protein>
    <submittedName>
        <fullName evidence="3">Uncharacterized protein</fullName>
    </submittedName>
</protein>
<dbReference type="Proteomes" id="UP000188324">
    <property type="component" value="Chromosome"/>
</dbReference>
<evidence type="ECO:0000313" key="3">
    <source>
        <dbReference type="EMBL" id="AQP45827.1"/>
    </source>
</evidence>
<proteinExistence type="predicted"/>
<feature type="signal peptide" evidence="2">
    <location>
        <begin position="1"/>
        <end position="26"/>
    </location>
</feature>
<dbReference type="EMBL" id="CP019605">
    <property type="protein sequence ID" value="AQP45827.1"/>
    <property type="molecule type" value="Genomic_DNA"/>
</dbReference>
<dbReference type="STRING" id="1610493.RPIT_14275"/>
<feature type="region of interest" description="Disordered" evidence="1">
    <location>
        <begin position="25"/>
        <end position="64"/>
    </location>
</feature>
<dbReference type="KEGG" id="tfl:RPIT_14275"/>
<organism evidence="3 4">
    <name type="scientific">Tessaracoccus flavus</name>
    <dbReference type="NCBI Taxonomy" id="1610493"/>
    <lineage>
        <taxon>Bacteria</taxon>
        <taxon>Bacillati</taxon>
        <taxon>Actinomycetota</taxon>
        <taxon>Actinomycetes</taxon>
        <taxon>Propionibacteriales</taxon>
        <taxon>Propionibacteriaceae</taxon>
        <taxon>Tessaracoccus</taxon>
    </lineage>
</organism>
<gene>
    <name evidence="3" type="ORF">RPIT_14275</name>
</gene>
<reference evidence="3 4" key="1">
    <citation type="journal article" date="2016" name="Int. J. Syst. Evol. Microbiol.">
        <title>Tessaracoccus flavus sp. nov., isolated from the drainage system of a lindane-producing factory.</title>
        <authorList>
            <person name="Kumari R."/>
            <person name="Singh P."/>
            <person name="Schumann P."/>
            <person name="Lal R."/>
        </authorList>
    </citation>
    <scope>NUCLEOTIDE SEQUENCE [LARGE SCALE GENOMIC DNA]</scope>
    <source>
        <strain evidence="3 4">RP1T</strain>
    </source>
</reference>
<keyword evidence="4" id="KW-1185">Reference proteome</keyword>
<dbReference type="RefSeq" id="WP_077344032.1">
    <property type="nucleotide sequence ID" value="NZ_CP019605.1"/>
</dbReference>
<name>A0A1Q2CI88_9ACTN</name>
<dbReference type="AlphaFoldDB" id="A0A1Q2CI88"/>
<dbReference type="OrthoDB" id="3730487at2"/>
<keyword evidence="2" id="KW-0732">Signal</keyword>